<reference evidence="1" key="1">
    <citation type="submission" date="2020-04" db="EMBL/GenBank/DDBJ databases">
        <authorList>
            <person name="Chiriac C."/>
            <person name="Salcher M."/>
            <person name="Ghai R."/>
            <person name="Kavagutti S V."/>
        </authorList>
    </citation>
    <scope>NUCLEOTIDE SEQUENCE</scope>
</reference>
<organism evidence="1">
    <name type="scientific">uncultured Caudovirales phage</name>
    <dbReference type="NCBI Taxonomy" id="2100421"/>
    <lineage>
        <taxon>Viruses</taxon>
        <taxon>Duplodnaviria</taxon>
        <taxon>Heunggongvirae</taxon>
        <taxon>Uroviricota</taxon>
        <taxon>Caudoviricetes</taxon>
        <taxon>Peduoviridae</taxon>
        <taxon>Maltschvirus</taxon>
        <taxon>Maltschvirus maltsch</taxon>
    </lineage>
</organism>
<evidence type="ECO:0000313" key="1">
    <source>
        <dbReference type="EMBL" id="CAB4127089.1"/>
    </source>
</evidence>
<gene>
    <name evidence="1" type="ORF">UFOVP78_46</name>
</gene>
<proteinExistence type="predicted"/>
<name>A0A6J5L5A1_9CAUD</name>
<accession>A0A6J5L5A1</accession>
<evidence type="ECO:0008006" key="2">
    <source>
        <dbReference type="Google" id="ProtNLM"/>
    </source>
</evidence>
<sequence>MRPGRKPSTPRACSPLMLDLFRKLDASGCSVEALTNRSGVAKNVISNWRVGAAAPFLGNVEAVAQALGYRLVLVPAAVRQAGPVMAREREGAAA</sequence>
<protein>
    <recommendedName>
        <fullName evidence="2">HTH_XRE domain containing protein</fullName>
    </recommendedName>
</protein>
<dbReference type="EMBL" id="LR796203">
    <property type="protein sequence ID" value="CAB4127089.1"/>
    <property type="molecule type" value="Genomic_DNA"/>
</dbReference>